<dbReference type="Pfam" id="PF09431">
    <property type="entry name" value="SPIN90_LRD"/>
    <property type="match status" value="1"/>
</dbReference>
<dbReference type="GO" id="GO:0030479">
    <property type="term" value="C:actin cortical patch"/>
    <property type="evidence" value="ECO:0007669"/>
    <property type="project" value="TreeGrafter"/>
</dbReference>
<dbReference type="InterPro" id="IPR018556">
    <property type="entry name" value="SPIN90/Ldb17_LRD"/>
</dbReference>
<dbReference type="AlphaFoldDB" id="A0A3G2SBZ9"/>
<evidence type="ECO:0000259" key="2">
    <source>
        <dbReference type="Pfam" id="PF09431"/>
    </source>
</evidence>
<feature type="compositionally biased region" description="Low complexity" evidence="1">
    <location>
        <begin position="525"/>
        <end position="538"/>
    </location>
</feature>
<evidence type="ECO:0000313" key="3">
    <source>
        <dbReference type="EMBL" id="AYO43897.1"/>
    </source>
</evidence>
<dbReference type="GO" id="GO:0051666">
    <property type="term" value="P:actin cortical patch localization"/>
    <property type="evidence" value="ECO:0007669"/>
    <property type="project" value="TreeGrafter"/>
</dbReference>
<keyword evidence="4" id="KW-1185">Reference proteome</keyword>
<dbReference type="GO" id="GO:0006897">
    <property type="term" value="P:endocytosis"/>
    <property type="evidence" value="ECO:0007669"/>
    <property type="project" value="TreeGrafter"/>
</dbReference>
<sequence length="606" mass="67943">MTSPPLPTFAQDAAYISNVLERVDTQYVMTHLYDVASQRAFGRQCVDMVCGSAKPTHLDLRAEPSAGMARVLDVLHARTQTLSPAELLIVYVIWIALGEYNINAYRWMLRRDTMHVYIHRLVQNIWAGHYAAQTSASLVHDTDVAFEPALPLPPDHHRLHVDARSDTPSDSRRTRHVLICVERHAMHILYECLCSVRLSSHDMRGITRPFVDHVLSVMETHESHEQSAICMSVMLALHEQCMMSTNAASLLSHIQHRLHTSKPFGENVVYLVNRTPSTTFDGCRFHILVLKLLGAIFTLRETASYFYVNDLKVLVDIFLRQLGDLPDAYDVLRQAYLCVLHALLTQTQLWSVEYKRAHIVRLLTNLVRTASLHDMSERTLTLAQLCLDAEWCVGTDAGNTPLVACLHGEGGIRGASSSSHDHDVIQYMWLLACLQPTAASQACMLGVDADTIPLLWSEYELEDEQEACMPLDFDVRTLESWSRQSSGDAPPHIGNRRRAPPAPPARMPRLAHSLSSASTPELHAHSSSSDPPSPSAASGTVTPPLRRQAPAIPARETPPTGLRAYVQRYWRGKHDDTRHPRRRHVTSHDDFDTPAPRRRAPPPPPS</sequence>
<reference evidence="3 4" key="1">
    <citation type="submission" date="2018-10" db="EMBL/GenBank/DDBJ databases">
        <title>Complete genome sequence of Malassezia restricta CBS 7877.</title>
        <authorList>
            <person name="Morand S.C."/>
            <person name="Bertignac M."/>
            <person name="Iltis A."/>
            <person name="Kolder I."/>
            <person name="Pirovano W."/>
            <person name="Jourdain R."/>
            <person name="Clavaud C."/>
        </authorList>
    </citation>
    <scope>NUCLEOTIDE SEQUENCE [LARGE SCALE GENOMIC DNA]</scope>
    <source>
        <strain evidence="3 4">CBS 7877</strain>
    </source>
</reference>
<evidence type="ECO:0000313" key="4">
    <source>
        <dbReference type="Proteomes" id="UP000269793"/>
    </source>
</evidence>
<dbReference type="GO" id="GO:0071933">
    <property type="term" value="F:Arp2/3 complex binding"/>
    <property type="evidence" value="ECO:0007669"/>
    <property type="project" value="TreeGrafter"/>
</dbReference>
<dbReference type="EMBL" id="CP033152">
    <property type="protein sequence ID" value="AYO43897.1"/>
    <property type="molecule type" value="Genomic_DNA"/>
</dbReference>
<name>A0A3G2SBZ9_MALR7</name>
<dbReference type="PANTHER" id="PTHR13357">
    <property type="entry name" value="SH3 ADAPTER PROTEIN SPIN90 NCK INTERACTING PROTEIN WITH SH3 DOMAIN"/>
    <property type="match status" value="1"/>
</dbReference>
<dbReference type="PANTHER" id="PTHR13357:SF1">
    <property type="entry name" value="NCK-INTERACTING PROTEIN WITH SH3 DOMAIN"/>
    <property type="match status" value="1"/>
</dbReference>
<dbReference type="GO" id="GO:0000147">
    <property type="term" value="P:actin cortical patch assembly"/>
    <property type="evidence" value="ECO:0007669"/>
    <property type="project" value="TreeGrafter"/>
</dbReference>
<proteinExistence type="predicted"/>
<dbReference type="OrthoDB" id="445362at2759"/>
<feature type="domain" description="SPIN90/Ldb17 leucine-rich" evidence="2">
    <location>
        <begin position="227"/>
        <end position="359"/>
    </location>
</feature>
<evidence type="ECO:0000256" key="1">
    <source>
        <dbReference type="SAM" id="MobiDB-lite"/>
    </source>
</evidence>
<feature type="region of interest" description="Disordered" evidence="1">
    <location>
        <begin position="482"/>
        <end position="606"/>
    </location>
</feature>
<dbReference type="STRING" id="425264.A0A3G2SBZ9"/>
<gene>
    <name evidence="3" type="primary">dip1</name>
    <name evidence="3" type="ORF">DNF11_2947</name>
</gene>
<accession>A0A3G2SBZ9</accession>
<protein>
    <submittedName>
        <fullName evidence="3">Protein dip1</fullName>
    </submittedName>
</protein>
<dbReference type="VEuPathDB" id="FungiDB:DNF11_2947"/>
<dbReference type="InterPro" id="IPR030125">
    <property type="entry name" value="SPIN90/Ldb17"/>
</dbReference>
<organism evidence="3 4">
    <name type="scientific">Malassezia restricta (strain ATCC 96810 / NBRC 103918 / CBS 7877)</name>
    <name type="common">Seborrheic dermatitis infection agent</name>
    <dbReference type="NCBI Taxonomy" id="425264"/>
    <lineage>
        <taxon>Eukaryota</taxon>
        <taxon>Fungi</taxon>
        <taxon>Dikarya</taxon>
        <taxon>Basidiomycota</taxon>
        <taxon>Ustilaginomycotina</taxon>
        <taxon>Malasseziomycetes</taxon>
        <taxon>Malasseziales</taxon>
        <taxon>Malasseziaceae</taxon>
        <taxon>Malassezia</taxon>
    </lineage>
</organism>
<dbReference type="Proteomes" id="UP000269793">
    <property type="component" value="Chromosome V"/>
</dbReference>